<reference evidence="2 3" key="1">
    <citation type="submission" date="2020-07" db="EMBL/GenBank/DDBJ databases">
        <title>Telomere length de novo assembly of all 7 chromosomes of the fungus, Metarhizium brunneum, using a novel assembly pipeline.</title>
        <authorList>
            <person name="Saud z."/>
            <person name="Kortsinoglou A."/>
            <person name="Kouvelis V.N."/>
            <person name="Butt T.M."/>
        </authorList>
    </citation>
    <scope>NUCLEOTIDE SEQUENCE [LARGE SCALE GENOMIC DNA]</scope>
    <source>
        <strain evidence="2 3">4556</strain>
    </source>
</reference>
<dbReference type="OrthoDB" id="5149013at2759"/>
<feature type="chain" id="PRO_5028843065" evidence="1">
    <location>
        <begin position="19"/>
        <end position="142"/>
    </location>
</feature>
<organism evidence="2 3">
    <name type="scientific">Metarhizium brunneum</name>
    <dbReference type="NCBI Taxonomy" id="500148"/>
    <lineage>
        <taxon>Eukaryota</taxon>
        <taxon>Fungi</taxon>
        <taxon>Dikarya</taxon>
        <taxon>Ascomycota</taxon>
        <taxon>Pezizomycotina</taxon>
        <taxon>Sordariomycetes</taxon>
        <taxon>Hypocreomycetidae</taxon>
        <taxon>Hypocreales</taxon>
        <taxon>Clavicipitaceae</taxon>
        <taxon>Metarhizium</taxon>
    </lineage>
</organism>
<evidence type="ECO:0000313" key="2">
    <source>
        <dbReference type="EMBL" id="QLI72833.1"/>
    </source>
</evidence>
<accession>A0A7D5V320</accession>
<dbReference type="Proteomes" id="UP000510686">
    <property type="component" value="Chromosome 6"/>
</dbReference>
<evidence type="ECO:0000313" key="3">
    <source>
        <dbReference type="Proteomes" id="UP000510686"/>
    </source>
</evidence>
<feature type="signal peptide" evidence="1">
    <location>
        <begin position="1"/>
        <end position="18"/>
    </location>
</feature>
<sequence length="142" mass="15372">MVRITSIALVAFATSALAVPAQPGFDATPEVGREHGLFLRQEPPLAERPVVEPNPEEVKTANAELAVLLQNMLDVMGSINEDIKQGKVQLETKTKLTPEEHKAALEIIQEGIFKSAQTLVEIGKPLIEGKGEDKAEPEPEAK</sequence>
<name>A0A7D5V320_9HYPO</name>
<protein>
    <submittedName>
        <fullName evidence="2">Uncharacterized protein</fullName>
    </submittedName>
</protein>
<dbReference type="GeneID" id="26245717"/>
<dbReference type="KEGG" id="mbrn:26245717"/>
<dbReference type="EMBL" id="CP058937">
    <property type="protein sequence ID" value="QLI72833.1"/>
    <property type="molecule type" value="Genomic_DNA"/>
</dbReference>
<proteinExistence type="predicted"/>
<evidence type="ECO:0000256" key="1">
    <source>
        <dbReference type="SAM" id="SignalP"/>
    </source>
</evidence>
<keyword evidence="3" id="KW-1185">Reference proteome</keyword>
<keyword evidence="1" id="KW-0732">Signal</keyword>
<dbReference type="RefSeq" id="XP_014541467.1">
    <property type="nucleotide sequence ID" value="XM_014685981.1"/>
</dbReference>
<gene>
    <name evidence="2" type="ORF">G6M90_00g104760</name>
</gene>
<dbReference type="AlphaFoldDB" id="A0A7D5V320"/>